<keyword evidence="11" id="KW-1185">Reference proteome</keyword>
<organism evidence="10 11">
    <name type="scientific">Mytilus edulis</name>
    <name type="common">Blue mussel</name>
    <dbReference type="NCBI Taxonomy" id="6550"/>
    <lineage>
        <taxon>Eukaryota</taxon>
        <taxon>Metazoa</taxon>
        <taxon>Spiralia</taxon>
        <taxon>Lophotrochozoa</taxon>
        <taxon>Mollusca</taxon>
        <taxon>Bivalvia</taxon>
        <taxon>Autobranchia</taxon>
        <taxon>Pteriomorphia</taxon>
        <taxon>Mytilida</taxon>
        <taxon>Mytiloidea</taxon>
        <taxon>Mytilidae</taxon>
        <taxon>Mytilinae</taxon>
        <taxon>Mytilus</taxon>
    </lineage>
</organism>
<comment type="catalytic activity">
    <reaction evidence="3">
        <text>L-tyrosyl-[protein] + ATP = O-phospho-L-tyrosyl-[protein] + ADP + H(+)</text>
        <dbReference type="Rhea" id="RHEA:10596"/>
        <dbReference type="Rhea" id="RHEA-COMP:10136"/>
        <dbReference type="Rhea" id="RHEA-COMP:20101"/>
        <dbReference type="ChEBI" id="CHEBI:15378"/>
        <dbReference type="ChEBI" id="CHEBI:30616"/>
        <dbReference type="ChEBI" id="CHEBI:46858"/>
        <dbReference type="ChEBI" id="CHEBI:61978"/>
        <dbReference type="ChEBI" id="CHEBI:456216"/>
        <dbReference type="EC" id="2.7.10.1"/>
    </reaction>
</comment>
<dbReference type="EC" id="2.7.10.1" evidence="10"/>
<feature type="compositionally biased region" description="Polar residues" evidence="6">
    <location>
        <begin position="1035"/>
        <end position="1081"/>
    </location>
</feature>
<dbReference type="Pfam" id="PF07714">
    <property type="entry name" value="PK_Tyr_Ser-Thr"/>
    <property type="match status" value="1"/>
</dbReference>
<reference evidence="10" key="1">
    <citation type="submission" date="2021-03" db="EMBL/GenBank/DDBJ databases">
        <authorList>
            <person name="Bekaert M."/>
        </authorList>
    </citation>
    <scope>NUCLEOTIDE SEQUENCE</scope>
</reference>
<dbReference type="InterPro" id="IPR011009">
    <property type="entry name" value="Kinase-like_dom_sf"/>
</dbReference>
<dbReference type="FunFam" id="1.10.510.10:FF:000113">
    <property type="entry name" value="Tyrosine-protein kinase receptor"/>
    <property type="match status" value="1"/>
</dbReference>
<feature type="domain" description="Protein kinase" evidence="8">
    <location>
        <begin position="654"/>
        <end position="922"/>
    </location>
</feature>
<keyword evidence="10" id="KW-0808">Transferase</keyword>
<evidence type="ECO:0000256" key="7">
    <source>
        <dbReference type="SAM" id="Phobius"/>
    </source>
</evidence>
<feature type="compositionally biased region" description="Basic and acidic residues" evidence="6">
    <location>
        <begin position="976"/>
        <end position="985"/>
    </location>
</feature>
<dbReference type="PRINTS" id="PR00109">
    <property type="entry name" value="TYRKINASE"/>
</dbReference>
<dbReference type="PANTHER" id="PTHR24416:SF604">
    <property type="entry name" value="RECEPTOR PROTEIN-TYROSINE KINASE"/>
    <property type="match status" value="1"/>
</dbReference>
<keyword evidence="7" id="KW-0472">Membrane</keyword>
<dbReference type="SUPFAM" id="SSF56112">
    <property type="entry name" value="Protein kinase-like (PK-like)"/>
    <property type="match status" value="1"/>
</dbReference>
<protein>
    <submittedName>
        <fullName evidence="10">ALK</fullName>
        <ecNumber evidence="10">2.7.10.1</ecNumber>
    </submittedName>
</protein>
<feature type="compositionally biased region" description="Basic and acidic residues" evidence="6">
    <location>
        <begin position="1006"/>
        <end position="1019"/>
    </location>
</feature>
<gene>
    <name evidence="10" type="ORF">MEDL_4324</name>
</gene>
<dbReference type="SMART" id="SM00192">
    <property type="entry name" value="LDLa"/>
    <property type="match status" value="1"/>
</dbReference>
<accession>A0A8S3Q176</accession>
<comment type="subcellular location">
    <subcellularLocation>
        <location evidence="1">Membrane</location>
        <topology evidence="1">Single-pass membrane protein</topology>
    </subcellularLocation>
</comment>
<keyword evidence="5" id="KW-0067">ATP-binding</keyword>
<dbReference type="Gene3D" id="3.30.200.20">
    <property type="entry name" value="Phosphorylase Kinase, domain 1"/>
    <property type="match status" value="1"/>
</dbReference>
<dbReference type="PROSITE" id="PS50068">
    <property type="entry name" value="LDLRA_2"/>
    <property type="match status" value="1"/>
</dbReference>
<dbReference type="PROSITE" id="PS50060">
    <property type="entry name" value="MAM_2"/>
    <property type="match status" value="1"/>
</dbReference>
<evidence type="ECO:0000313" key="11">
    <source>
        <dbReference type="Proteomes" id="UP000683360"/>
    </source>
</evidence>
<dbReference type="Gene3D" id="4.10.400.10">
    <property type="entry name" value="Low-density Lipoprotein Receptor"/>
    <property type="match status" value="1"/>
</dbReference>
<comment type="caution">
    <text evidence="4">Lacks conserved residue(s) required for the propagation of feature annotation.</text>
</comment>
<feature type="disulfide bond" evidence="4">
    <location>
        <begin position="328"/>
        <end position="340"/>
    </location>
</feature>
<evidence type="ECO:0000313" key="10">
    <source>
        <dbReference type="EMBL" id="CAG2188922.1"/>
    </source>
</evidence>
<dbReference type="InterPro" id="IPR000719">
    <property type="entry name" value="Prot_kinase_dom"/>
</dbReference>
<evidence type="ECO:0000256" key="3">
    <source>
        <dbReference type="ARBA" id="ARBA00051243"/>
    </source>
</evidence>
<sequence>MNTSGLISFCFDIFNKEFPKGYVLGDLKMNIQNNIESPKRLRVKTSEGKSTGSKSVNQLVEINFVTRNGNITTTRAFHNLCFLQENCTIEISFRTSNYSENQTSRGTFTMQFQEPICDFDKECNMFEDESKIKINYNDTECKGNCKPLPNIKQDQTTGRYGYLSLSSWSHPASLQTKIIFGSGYGCQFQYSIWVWPKVTVRIFINTPTTRKELDDREFTDFVKKAEAIQYDSQEYIDKSRNRGMKYSEIADVLNEYNFNYRFKVLKDINVIHKESYESPQSKWKHVNVTIGKIDEPFYISLEVQSRYYTAMDNLMLYNCDKKDELQYCNSKQWTCSTGKCIDIQQKCDLRQDCFYGDDEEYSVCGDKTVFSRCDFNQGDCGWTVSNPDAECRWSLKSVNHTNDRLDLKGNAWHLNESNCIGVSSAELKLPLRSRENISSICMMRLSYIVQGKASIFIEQCTADQCLELKEINGDSEEVEWMTASIYVPSVQGRFTLLIFGTFSDSNDKMKNALTVDNISFSGDCFVYDNYTNNDFHSALRRQETEKLTRKDMIPLIVSTVLGSMSGCLILLIVFTVCRRKRGKEDHKSYRKISTNSTLSSTLFSVRKNDCTDTCYDNDTVTPFLSGSGGVSSISPLYDWSQINDIIHIIPRNKITVKRMIGKGAFGEVYYGLLADVARQQTPLPVAIKMLPSLCSEQSKSEFFVEAVLLSKLRHPNIVKFLGISVDENSLYLLLELMEGGDLKSFVRECRINGEVPSKVSIYDLLNLCIDVAKGCEYLEQNRFIHRDIAARNCLLSEKGPNRVAKIADFGMTKNVFRTNYYRKNGKAMVPVKWMPPEAFHDGVFTTKTDVWGFGIVLWEVFTLGRIPYPGKSNNEVMTFVAKGGRLDKPDQCSQETYSLMFECWMDKPEDRPNFRNITEELIQIQKSSDLSQETIINGKSSRDYNVTEIKQEATEKMNYSSDLNTVQQATANTNNNEHDDSENTKQADTTSSNHGKLQYTHNNSLELKRLKEDENDVRSRTHSSSSVNDDRTRTHSSSSVNDGRTITDSSSNVNDERTITNCSSSVNDVRTRTHSSSSENG</sequence>
<dbReference type="InterPro" id="IPR002172">
    <property type="entry name" value="LDrepeatLR_classA_rpt"/>
</dbReference>
<dbReference type="GO" id="GO:0045664">
    <property type="term" value="P:regulation of neuron differentiation"/>
    <property type="evidence" value="ECO:0007669"/>
    <property type="project" value="TreeGrafter"/>
</dbReference>
<keyword evidence="5" id="KW-0547">Nucleotide-binding</keyword>
<feature type="domain" description="MAM" evidence="9">
    <location>
        <begin position="371"/>
        <end position="526"/>
    </location>
</feature>
<evidence type="ECO:0000259" key="9">
    <source>
        <dbReference type="PROSITE" id="PS50060"/>
    </source>
</evidence>
<dbReference type="PROSITE" id="PS00107">
    <property type="entry name" value="PROTEIN_KINASE_ATP"/>
    <property type="match status" value="1"/>
</dbReference>
<feature type="binding site" evidence="5">
    <location>
        <position position="688"/>
    </location>
    <ligand>
        <name>ATP</name>
        <dbReference type="ChEBI" id="CHEBI:30616"/>
    </ligand>
</feature>
<dbReference type="InterPro" id="IPR036055">
    <property type="entry name" value="LDL_receptor-like_sf"/>
</dbReference>
<dbReference type="GO" id="GO:0005524">
    <property type="term" value="F:ATP binding"/>
    <property type="evidence" value="ECO:0007669"/>
    <property type="project" value="UniProtKB-UniRule"/>
</dbReference>
<dbReference type="InterPro" id="IPR017441">
    <property type="entry name" value="Protein_kinase_ATP_BS"/>
</dbReference>
<dbReference type="InterPro" id="IPR013320">
    <property type="entry name" value="ConA-like_dom_sf"/>
</dbReference>
<dbReference type="GO" id="GO:0043235">
    <property type="term" value="C:receptor complex"/>
    <property type="evidence" value="ECO:0007669"/>
    <property type="project" value="TreeGrafter"/>
</dbReference>
<comment type="caution">
    <text evidence="10">The sequence shown here is derived from an EMBL/GenBank/DDBJ whole genome shotgun (WGS) entry which is preliminary data.</text>
</comment>
<dbReference type="SMART" id="SM00219">
    <property type="entry name" value="TyrKc"/>
    <property type="match status" value="1"/>
</dbReference>
<dbReference type="PROSITE" id="PS01209">
    <property type="entry name" value="LDLRA_1"/>
    <property type="match status" value="1"/>
</dbReference>
<evidence type="ECO:0000256" key="2">
    <source>
        <dbReference type="ARBA" id="ARBA00023157"/>
    </source>
</evidence>
<dbReference type="InterPro" id="IPR020635">
    <property type="entry name" value="Tyr_kinase_cat_dom"/>
</dbReference>
<dbReference type="SUPFAM" id="SSF49899">
    <property type="entry name" value="Concanavalin A-like lectins/glucanases"/>
    <property type="match status" value="1"/>
</dbReference>
<dbReference type="GO" id="GO:0007169">
    <property type="term" value="P:cell surface receptor protein tyrosine kinase signaling pathway"/>
    <property type="evidence" value="ECO:0007669"/>
    <property type="project" value="TreeGrafter"/>
</dbReference>
<dbReference type="GO" id="GO:0005886">
    <property type="term" value="C:plasma membrane"/>
    <property type="evidence" value="ECO:0007669"/>
    <property type="project" value="TreeGrafter"/>
</dbReference>
<evidence type="ECO:0000256" key="6">
    <source>
        <dbReference type="SAM" id="MobiDB-lite"/>
    </source>
</evidence>
<feature type="transmembrane region" description="Helical" evidence="7">
    <location>
        <begin position="552"/>
        <end position="577"/>
    </location>
</feature>
<dbReference type="GO" id="GO:0004714">
    <property type="term" value="F:transmembrane receptor protein tyrosine kinase activity"/>
    <property type="evidence" value="ECO:0007669"/>
    <property type="project" value="UniProtKB-EC"/>
</dbReference>
<dbReference type="Gene3D" id="1.10.510.10">
    <property type="entry name" value="Transferase(Phosphotransferase) domain 1"/>
    <property type="match status" value="1"/>
</dbReference>
<dbReference type="Proteomes" id="UP000683360">
    <property type="component" value="Unassembled WGS sequence"/>
</dbReference>
<feature type="compositionally biased region" description="Polar residues" evidence="6">
    <location>
        <begin position="986"/>
        <end position="1005"/>
    </location>
</feature>
<feature type="region of interest" description="Disordered" evidence="6">
    <location>
        <begin position="973"/>
        <end position="1081"/>
    </location>
</feature>
<dbReference type="PROSITE" id="PS50011">
    <property type="entry name" value="PROTEIN_KINASE_DOM"/>
    <property type="match status" value="1"/>
</dbReference>
<dbReference type="PANTHER" id="PTHR24416">
    <property type="entry name" value="TYROSINE-PROTEIN KINASE RECEPTOR"/>
    <property type="match status" value="1"/>
</dbReference>
<keyword evidence="7" id="KW-1133">Transmembrane helix</keyword>
<dbReference type="CDD" id="cd00112">
    <property type="entry name" value="LDLa"/>
    <property type="match status" value="1"/>
</dbReference>
<name>A0A8S3Q176_MYTED</name>
<feature type="disulfide bond" evidence="4">
    <location>
        <begin position="335"/>
        <end position="353"/>
    </location>
</feature>
<dbReference type="InterPro" id="IPR001245">
    <property type="entry name" value="Ser-Thr/Tyr_kinase_cat_dom"/>
</dbReference>
<evidence type="ECO:0000256" key="5">
    <source>
        <dbReference type="PROSITE-ProRule" id="PRU10141"/>
    </source>
</evidence>
<keyword evidence="2 4" id="KW-1015">Disulfide bond</keyword>
<dbReference type="InterPro" id="IPR000998">
    <property type="entry name" value="MAM_dom"/>
</dbReference>
<dbReference type="EMBL" id="CAJPWZ010000278">
    <property type="protein sequence ID" value="CAG2188922.1"/>
    <property type="molecule type" value="Genomic_DNA"/>
</dbReference>
<evidence type="ECO:0000259" key="8">
    <source>
        <dbReference type="PROSITE" id="PS50011"/>
    </source>
</evidence>
<evidence type="ECO:0000256" key="4">
    <source>
        <dbReference type="PROSITE-ProRule" id="PRU00124"/>
    </source>
</evidence>
<dbReference type="OrthoDB" id="98077at2759"/>
<evidence type="ECO:0000256" key="1">
    <source>
        <dbReference type="ARBA" id="ARBA00004167"/>
    </source>
</evidence>
<dbReference type="SUPFAM" id="SSF57424">
    <property type="entry name" value="LDL receptor-like module"/>
    <property type="match status" value="1"/>
</dbReference>
<proteinExistence type="predicted"/>
<keyword evidence="7" id="KW-0812">Transmembrane</keyword>
<dbReference type="InterPro" id="IPR008266">
    <property type="entry name" value="Tyr_kinase_AS"/>
</dbReference>
<dbReference type="InterPro" id="IPR023415">
    <property type="entry name" value="LDLR_class-A_CS"/>
</dbReference>
<dbReference type="InterPro" id="IPR050122">
    <property type="entry name" value="RTK"/>
</dbReference>
<dbReference type="AlphaFoldDB" id="A0A8S3Q176"/>
<dbReference type="PROSITE" id="PS00109">
    <property type="entry name" value="PROTEIN_KINASE_TYR"/>
    <property type="match status" value="1"/>
</dbReference>